<reference evidence="2" key="2">
    <citation type="journal article" date="2023" name="IMA Fungus">
        <title>Comparative genomic study of the Penicillium genus elucidates a diverse pangenome and 15 lateral gene transfer events.</title>
        <authorList>
            <person name="Petersen C."/>
            <person name="Sorensen T."/>
            <person name="Nielsen M.R."/>
            <person name="Sondergaard T.E."/>
            <person name="Sorensen J.L."/>
            <person name="Fitzpatrick D.A."/>
            <person name="Frisvad J.C."/>
            <person name="Nielsen K.L."/>
        </authorList>
    </citation>
    <scope>NUCLEOTIDE SEQUENCE</scope>
    <source>
        <strain evidence="2">IBT 29864</strain>
    </source>
</reference>
<dbReference type="InterPro" id="IPR050585">
    <property type="entry name" value="Xaa-Pro_dipeptidyl-ppase/CocE"/>
</dbReference>
<dbReference type="InterPro" id="IPR011042">
    <property type="entry name" value="6-blade_b-propeller_TolB-like"/>
</dbReference>
<dbReference type="RefSeq" id="XP_056556676.1">
    <property type="nucleotide sequence ID" value="XM_056698151.1"/>
</dbReference>
<dbReference type="GO" id="GO:0006508">
    <property type="term" value="P:proteolysis"/>
    <property type="evidence" value="ECO:0007669"/>
    <property type="project" value="InterPro"/>
</dbReference>
<dbReference type="InterPro" id="IPR001375">
    <property type="entry name" value="Peptidase_S9_cat"/>
</dbReference>
<feature type="domain" description="Peptidase S9 prolyl oligopeptidase catalytic" evidence="1">
    <location>
        <begin position="425"/>
        <end position="634"/>
    </location>
</feature>
<dbReference type="Pfam" id="PF00326">
    <property type="entry name" value="Peptidase_S9"/>
    <property type="match status" value="1"/>
</dbReference>
<sequence length="640" mass="70837">MASQVVAPFAGRTPIEDIDIDPNTGYIYYTARRSGRCTIIEYSPESRRLRDILPKEFSARTSVHEYGGAALRCTPYGWLIFTDFKTSSVCSLVPGTGSVKILLPGRLNTRYADFEPHPLCAEWMLAVRETHSNTTVNDLVVINCTQGTSTVIASNYDFYSSPRFSPDGKLVCFLSWNEPDMPWTGSLLSIADWLEKGAIQYPRIVSGKLKSESVSQPRWGLEGRELFFASDASGFYQLYKTWGGLANRLILPGLEDRDFSRPEWVLGCRTYVQLSQEVMVACCTSLATDAVVLINLRDWTHRTLDLPIVAVADNGLVKVSDKSFLVLGKSPRDPWTLYVVDVSDSQKPTYEALPRGDHDKTIQKDWISISSLLSIPRTHGAACGLIHAIFYSPKNPYYTGPSDALPPLILSFHGGPACHSTPALDPKVQFWTSRGFAVTELNYAGSSGYGRDYRDMLDGHWGEYEVDDAVSIVSYLAQESLIDGSRVGLTGKSAGGYAVLQALTRDPDLWAAGVSIAGVSDLTELMRTMHKFEKPYVARLISGEARCSNTELESIGKERSPFARAASVNFPLLLIHGTNDKVIGKGHSEKMRDAVVSAGGCVKLVLFDEGHSFRMPENIVAAKQEEENWWVKYLVTNEMQ</sequence>
<keyword evidence="3" id="KW-1185">Reference proteome</keyword>
<dbReference type="GO" id="GO:0017000">
    <property type="term" value="P:antibiotic biosynthetic process"/>
    <property type="evidence" value="ECO:0007669"/>
    <property type="project" value="UniProtKB-ARBA"/>
</dbReference>
<dbReference type="GO" id="GO:0072330">
    <property type="term" value="P:monocarboxylic acid biosynthetic process"/>
    <property type="evidence" value="ECO:0007669"/>
    <property type="project" value="UniProtKB-ARBA"/>
</dbReference>
<evidence type="ECO:0000259" key="1">
    <source>
        <dbReference type="Pfam" id="PF00326"/>
    </source>
</evidence>
<dbReference type="SUPFAM" id="SSF53474">
    <property type="entry name" value="alpha/beta-Hydrolases"/>
    <property type="match status" value="1"/>
</dbReference>
<dbReference type="InterPro" id="IPR011659">
    <property type="entry name" value="WD40"/>
</dbReference>
<name>A0A9W9VD83_9EURO</name>
<dbReference type="Proteomes" id="UP001147782">
    <property type="component" value="Unassembled WGS sequence"/>
</dbReference>
<dbReference type="GO" id="GO:0008236">
    <property type="term" value="F:serine-type peptidase activity"/>
    <property type="evidence" value="ECO:0007669"/>
    <property type="project" value="InterPro"/>
</dbReference>
<dbReference type="OrthoDB" id="43744at2759"/>
<dbReference type="PANTHER" id="PTHR43056:SF5">
    <property type="entry name" value="PEPTIDASE S9 PROLYL OLIGOPEPTIDASE CATALYTIC DOMAIN-CONTAINING PROTEIN"/>
    <property type="match status" value="1"/>
</dbReference>
<dbReference type="AlphaFoldDB" id="A0A9W9VD83"/>
<dbReference type="EMBL" id="JAPZBS010000004">
    <property type="protein sequence ID" value="KAJ5377813.1"/>
    <property type="molecule type" value="Genomic_DNA"/>
</dbReference>
<dbReference type="Gene3D" id="2.120.10.30">
    <property type="entry name" value="TolB, C-terminal domain"/>
    <property type="match status" value="1"/>
</dbReference>
<reference evidence="2" key="1">
    <citation type="submission" date="2022-11" db="EMBL/GenBank/DDBJ databases">
        <authorList>
            <person name="Petersen C."/>
        </authorList>
    </citation>
    <scope>NUCLEOTIDE SEQUENCE</scope>
    <source>
        <strain evidence="2">IBT 29864</strain>
    </source>
</reference>
<proteinExistence type="predicted"/>
<evidence type="ECO:0000313" key="3">
    <source>
        <dbReference type="Proteomes" id="UP001147782"/>
    </source>
</evidence>
<evidence type="ECO:0000313" key="2">
    <source>
        <dbReference type="EMBL" id="KAJ5377813.1"/>
    </source>
</evidence>
<dbReference type="Gene3D" id="3.40.50.1820">
    <property type="entry name" value="alpha/beta hydrolase"/>
    <property type="match status" value="1"/>
</dbReference>
<dbReference type="GeneID" id="81437330"/>
<accession>A0A9W9VD83</accession>
<gene>
    <name evidence="2" type="ORF">N7496_005222</name>
</gene>
<dbReference type="SUPFAM" id="SSF82171">
    <property type="entry name" value="DPP6 N-terminal domain-like"/>
    <property type="match status" value="1"/>
</dbReference>
<dbReference type="InterPro" id="IPR029058">
    <property type="entry name" value="AB_hydrolase_fold"/>
</dbReference>
<dbReference type="PANTHER" id="PTHR43056">
    <property type="entry name" value="PEPTIDASE S9 PROLYL OLIGOPEPTIDASE"/>
    <property type="match status" value="1"/>
</dbReference>
<organism evidence="2 3">
    <name type="scientific">Penicillium cataractarum</name>
    <dbReference type="NCBI Taxonomy" id="2100454"/>
    <lineage>
        <taxon>Eukaryota</taxon>
        <taxon>Fungi</taxon>
        <taxon>Dikarya</taxon>
        <taxon>Ascomycota</taxon>
        <taxon>Pezizomycotina</taxon>
        <taxon>Eurotiomycetes</taxon>
        <taxon>Eurotiomycetidae</taxon>
        <taxon>Eurotiales</taxon>
        <taxon>Aspergillaceae</taxon>
        <taxon>Penicillium</taxon>
    </lineage>
</organism>
<comment type="caution">
    <text evidence="2">The sequence shown here is derived from an EMBL/GenBank/DDBJ whole genome shotgun (WGS) entry which is preliminary data.</text>
</comment>
<protein>
    <recommendedName>
        <fullName evidence="1">Peptidase S9 prolyl oligopeptidase catalytic domain-containing protein</fullName>
    </recommendedName>
</protein>
<dbReference type="Pfam" id="PF07676">
    <property type="entry name" value="PD40"/>
    <property type="match status" value="1"/>
</dbReference>